<keyword evidence="1" id="KW-0732">Signal</keyword>
<keyword evidence="3" id="KW-1185">Reference proteome</keyword>
<gene>
    <name evidence="2" type="ORF">OM960_22330</name>
</gene>
<feature type="signal peptide" evidence="1">
    <location>
        <begin position="1"/>
        <end position="17"/>
    </location>
</feature>
<evidence type="ECO:0008006" key="4">
    <source>
        <dbReference type="Google" id="ProtNLM"/>
    </source>
</evidence>
<protein>
    <recommendedName>
        <fullName evidence="4">Lipoprotein</fullName>
    </recommendedName>
</protein>
<dbReference type="RefSeq" id="WP_264773527.1">
    <property type="nucleotide sequence ID" value="NZ_JAPDOG010000037.1"/>
</dbReference>
<name>A0ABT3J999_9RHOB</name>
<sequence>MRVAVAGLLIVAMTLGACEAARESRLNPANWFGGSTSGTGVEVRVAAAPQDPRPLVDQVTALEIARRPGGAIVLATGLPPTQGWWNTDLVAENGGEPVDGVLTYRFVLSPPISTQPAGTPQSREVTAAVHLSDVRLAGVREIVVLGTRSSRSSRR</sequence>
<organism evidence="2 3">
    <name type="scientific">Defluviimonas salinarum</name>
    <dbReference type="NCBI Taxonomy" id="2992147"/>
    <lineage>
        <taxon>Bacteria</taxon>
        <taxon>Pseudomonadati</taxon>
        <taxon>Pseudomonadota</taxon>
        <taxon>Alphaproteobacteria</taxon>
        <taxon>Rhodobacterales</taxon>
        <taxon>Paracoccaceae</taxon>
        <taxon>Albidovulum</taxon>
    </lineage>
</organism>
<feature type="chain" id="PRO_5045406596" description="Lipoprotein" evidence="1">
    <location>
        <begin position="18"/>
        <end position="155"/>
    </location>
</feature>
<dbReference type="PROSITE" id="PS51257">
    <property type="entry name" value="PROKAR_LIPOPROTEIN"/>
    <property type="match status" value="1"/>
</dbReference>
<comment type="caution">
    <text evidence="2">The sequence shown here is derived from an EMBL/GenBank/DDBJ whole genome shotgun (WGS) entry which is preliminary data.</text>
</comment>
<accession>A0ABT3J999</accession>
<proteinExistence type="predicted"/>
<evidence type="ECO:0000256" key="1">
    <source>
        <dbReference type="SAM" id="SignalP"/>
    </source>
</evidence>
<reference evidence="2 3" key="1">
    <citation type="submission" date="2022-10" db="EMBL/GenBank/DDBJ databases">
        <title>Defluviimonas sp. CAU 1641 isolated from mud.</title>
        <authorList>
            <person name="Kim W."/>
        </authorList>
    </citation>
    <scope>NUCLEOTIDE SEQUENCE [LARGE SCALE GENOMIC DNA]</scope>
    <source>
        <strain evidence="2 3">CAU 1641</strain>
    </source>
</reference>
<dbReference type="EMBL" id="JAPDOG010000037">
    <property type="protein sequence ID" value="MCW3784268.1"/>
    <property type="molecule type" value="Genomic_DNA"/>
</dbReference>
<evidence type="ECO:0000313" key="3">
    <source>
        <dbReference type="Proteomes" id="UP001207582"/>
    </source>
</evidence>
<dbReference type="Proteomes" id="UP001207582">
    <property type="component" value="Unassembled WGS sequence"/>
</dbReference>
<evidence type="ECO:0000313" key="2">
    <source>
        <dbReference type="EMBL" id="MCW3784268.1"/>
    </source>
</evidence>